<dbReference type="EMBL" id="CP104558">
    <property type="protein sequence ID" value="UXH46049.1"/>
    <property type="molecule type" value="Genomic_DNA"/>
</dbReference>
<evidence type="ECO:0000313" key="1">
    <source>
        <dbReference type="EMBL" id="UXH46049.1"/>
    </source>
</evidence>
<protein>
    <submittedName>
        <fullName evidence="1">Uncharacterized protein</fullName>
    </submittedName>
</protein>
<proteinExistence type="predicted"/>
<reference evidence="1" key="1">
    <citation type="submission" date="2022-09" db="EMBL/GenBank/DDBJ databases">
        <title>Complete genome sequence of Rossellomorea vietnamensis strain RL-WG62, a newly isolated PGPR with the potential for plant salinity stress alleviation.</title>
        <authorList>
            <person name="Ren L."/>
            <person name="Wang G."/>
            <person name="Hu H."/>
        </authorList>
    </citation>
    <scope>NUCLEOTIDE SEQUENCE</scope>
    <source>
        <strain evidence="1">RL-WG62</strain>
    </source>
</reference>
<gene>
    <name evidence="1" type="ORF">N5C46_08390</name>
</gene>
<name>A0ACD4CBJ4_9BACI</name>
<organism evidence="1 2">
    <name type="scientific">Rossellomorea vietnamensis</name>
    <dbReference type="NCBI Taxonomy" id="218284"/>
    <lineage>
        <taxon>Bacteria</taxon>
        <taxon>Bacillati</taxon>
        <taxon>Bacillota</taxon>
        <taxon>Bacilli</taxon>
        <taxon>Bacillales</taxon>
        <taxon>Bacillaceae</taxon>
        <taxon>Rossellomorea</taxon>
    </lineage>
</organism>
<keyword evidence="2" id="KW-1185">Reference proteome</keyword>
<sequence>MKVKWLLIGLGMLVLFSLLAGCRITFTTAKEEKPRNPKNMMINASVSFKPHQIIIRGNTDLPPDSVLYIMLKPYEDTVSLEEIQTYQVEPEDIAVASTAKVEKDGSIELTILKWPDPNKRYRLDLMFIPDKQPEEIKLGENLKNNESYIEISENGKTLTGLLLYVNVFKEDETVGGTMDFILKQNTP</sequence>
<evidence type="ECO:0000313" key="2">
    <source>
        <dbReference type="Proteomes" id="UP001064027"/>
    </source>
</evidence>
<dbReference type="Proteomes" id="UP001064027">
    <property type="component" value="Chromosome"/>
</dbReference>
<accession>A0ACD4CBJ4</accession>